<feature type="transmembrane region" description="Helical" evidence="1">
    <location>
        <begin position="54"/>
        <end position="71"/>
    </location>
</feature>
<feature type="transmembrane region" description="Helical" evidence="1">
    <location>
        <begin position="30"/>
        <end position="48"/>
    </location>
</feature>
<protein>
    <submittedName>
        <fullName evidence="2">Uncharacterized protein</fullName>
    </submittedName>
</protein>
<reference evidence="2" key="1">
    <citation type="journal article" date="2014" name="Int. J. Syst. Evol. Microbiol.">
        <title>Complete genome sequence of Corynebacterium casei LMG S-19264T (=DSM 44701T), isolated from a smear-ripened cheese.</title>
        <authorList>
            <consortium name="US DOE Joint Genome Institute (JGI-PGF)"/>
            <person name="Walter F."/>
            <person name="Albersmeier A."/>
            <person name="Kalinowski J."/>
            <person name="Ruckert C."/>
        </authorList>
    </citation>
    <scope>NUCLEOTIDE SEQUENCE</scope>
    <source>
        <strain evidence="2">CGMCC 1.12698</strain>
    </source>
</reference>
<organism evidence="2 3">
    <name type="scientific">Priestia taiwanensis</name>
    <dbReference type="NCBI Taxonomy" id="1347902"/>
    <lineage>
        <taxon>Bacteria</taxon>
        <taxon>Bacillati</taxon>
        <taxon>Bacillota</taxon>
        <taxon>Bacilli</taxon>
        <taxon>Bacillales</taxon>
        <taxon>Bacillaceae</taxon>
        <taxon>Priestia</taxon>
    </lineage>
</organism>
<evidence type="ECO:0000313" key="2">
    <source>
        <dbReference type="EMBL" id="GGE81023.1"/>
    </source>
</evidence>
<dbReference type="RefSeq" id="WP_188389612.1">
    <property type="nucleotide sequence ID" value="NZ_BMFK01000004.1"/>
</dbReference>
<evidence type="ECO:0000313" key="3">
    <source>
        <dbReference type="Proteomes" id="UP000605259"/>
    </source>
</evidence>
<keyword evidence="1" id="KW-0472">Membrane</keyword>
<keyword evidence="1" id="KW-0812">Transmembrane</keyword>
<name>A0A917ERJ1_9BACI</name>
<evidence type="ECO:0000256" key="1">
    <source>
        <dbReference type="SAM" id="Phobius"/>
    </source>
</evidence>
<accession>A0A917ERJ1</accession>
<dbReference type="AlphaFoldDB" id="A0A917ERJ1"/>
<proteinExistence type="predicted"/>
<gene>
    <name evidence="2" type="ORF">GCM10007140_33210</name>
</gene>
<keyword evidence="1" id="KW-1133">Transmembrane helix</keyword>
<dbReference type="Proteomes" id="UP000605259">
    <property type="component" value="Unassembled WGS sequence"/>
</dbReference>
<reference evidence="2" key="2">
    <citation type="submission" date="2020-09" db="EMBL/GenBank/DDBJ databases">
        <authorList>
            <person name="Sun Q."/>
            <person name="Zhou Y."/>
        </authorList>
    </citation>
    <scope>NUCLEOTIDE SEQUENCE</scope>
    <source>
        <strain evidence="2">CGMCC 1.12698</strain>
    </source>
</reference>
<keyword evidence="3" id="KW-1185">Reference proteome</keyword>
<dbReference type="EMBL" id="BMFK01000004">
    <property type="protein sequence ID" value="GGE81023.1"/>
    <property type="molecule type" value="Genomic_DNA"/>
</dbReference>
<sequence>MIEVICAVVTFLATQVWLHRYPIKSKLRPVRDVGICIAIMLLAVIFVAITSPVLIPLVIIVTVACGAYMSTKYRGFLSSMKKPYYPQIEKTKK</sequence>
<comment type="caution">
    <text evidence="2">The sequence shown here is derived from an EMBL/GenBank/DDBJ whole genome shotgun (WGS) entry which is preliminary data.</text>
</comment>